<proteinExistence type="predicted"/>
<dbReference type="PROSITE" id="PS51257">
    <property type="entry name" value="PROKAR_LIPOPROTEIN"/>
    <property type="match status" value="1"/>
</dbReference>
<accession>A0ABU5P7W4</accession>
<evidence type="ECO:0000256" key="1">
    <source>
        <dbReference type="SAM" id="SignalP"/>
    </source>
</evidence>
<dbReference type="EMBL" id="JAYEET010000024">
    <property type="protein sequence ID" value="MEA1605756.1"/>
    <property type="molecule type" value="Genomic_DNA"/>
</dbReference>
<reference evidence="2 3" key="1">
    <citation type="submission" date="2023-12" db="EMBL/GenBank/DDBJ databases">
        <title>Pseudomonas sp. T5W1.</title>
        <authorList>
            <person name="Maltman C."/>
        </authorList>
    </citation>
    <scope>NUCLEOTIDE SEQUENCE [LARGE SCALE GENOMIC DNA]</scope>
    <source>
        <strain evidence="2 3">T5W1</strain>
    </source>
</reference>
<evidence type="ECO:0008006" key="4">
    <source>
        <dbReference type="Google" id="ProtNLM"/>
    </source>
</evidence>
<dbReference type="Proteomes" id="UP001292571">
    <property type="component" value="Unassembled WGS sequence"/>
</dbReference>
<keyword evidence="1" id="KW-0732">Signal</keyword>
<evidence type="ECO:0000313" key="2">
    <source>
        <dbReference type="EMBL" id="MEA1605756.1"/>
    </source>
</evidence>
<feature type="chain" id="PRO_5046668762" description="Lipoprotein SmpA/OmlA domain-containing protein" evidence="1">
    <location>
        <begin position="25"/>
        <end position="167"/>
    </location>
</feature>
<keyword evidence="3" id="KW-1185">Reference proteome</keyword>
<dbReference type="RefSeq" id="WP_322948867.1">
    <property type="nucleotide sequence ID" value="NZ_JAYEET010000024.1"/>
</dbReference>
<evidence type="ECO:0000313" key="3">
    <source>
        <dbReference type="Proteomes" id="UP001292571"/>
    </source>
</evidence>
<gene>
    <name evidence="2" type="ORF">SOP97_08000</name>
</gene>
<name>A0ABU5P7W4_9PSED</name>
<comment type="caution">
    <text evidence="2">The sequence shown here is derived from an EMBL/GenBank/DDBJ whole genome shotgun (WGS) entry which is preliminary data.</text>
</comment>
<sequence>MKRTALRLTAALVLVGALAGCATATVGTPFPANNVGLLRTGVSTTEDARSLLGQPWQVQTLANGEQVHIWQYIRSDATSGIVTMNVKTSTQQAALVFGPDNRLARVQNLINVPAPIAAVAQPAALTTAVPVNAAGMNREQQLQDLQNTQGLSYEEYKRRYQMIMGVE</sequence>
<feature type="signal peptide" evidence="1">
    <location>
        <begin position="1"/>
        <end position="24"/>
    </location>
</feature>
<organism evidence="2 3">
    <name type="scientific">Pseudomonas spirodelae</name>
    <dbReference type="NCBI Taxonomy" id="3101751"/>
    <lineage>
        <taxon>Bacteria</taxon>
        <taxon>Pseudomonadati</taxon>
        <taxon>Pseudomonadota</taxon>
        <taxon>Gammaproteobacteria</taxon>
        <taxon>Pseudomonadales</taxon>
        <taxon>Pseudomonadaceae</taxon>
        <taxon>Pseudomonas</taxon>
    </lineage>
</organism>
<protein>
    <recommendedName>
        <fullName evidence="4">Lipoprotein SmpA/OmlA domain-containing protein</fullName>
    </recommendedName>
</protein>